<evidence type="ECO:0000313" key="2">
    <source>
        <dbReference type="Proteomes" id="UP001054945"/>
    </source>
</evidence>
<proteinExistence type="predicted"/>
<dbReference type="EMBL" id="BPLR01006245">
    <property type="protein sequence ID" value="GIY08429.1"/>
    <property type="molecule type" value="Genomic_DNA"/>
</dbReference>
<organism evidence="1 2">
    <name type="scientific">Caerostris extrusa</name>
    <name type="common">Bark spider</name>
    <name type="synonym">Caerostris bankana</name>
    <dbReference type="NCBI Taxonomy" id="172846"/>
    <lineage>
        <taxon>Eukaryota</taxon>
        <taxon>Metazoa</taxon>
        <taxon>Ecdysozoa</taxon>
        <taxon>Arthropoda</taxon>
        <taxon>Chelicerata</taxon>
        <taxon>Arachnida</taxon>
        <taxon>Araneae</taxon>
        <taxon>Araneomorphae</taxon>
        <taxon>Entelegynae</taxon>
        <taxon>Araneoidea</taxon>
        <taxon>Araneidae</taxon>
        <taxon>Caerostris</taxon>
    </lineage>
</organism>
<evidence type="ECO:0000313" key="1">
    <source>
        <dbReference type="EMBL" id="GIY08429.1"/>
    </source>
</evidence>
<name>A0AAV4QHW8_CAEEX</name>
<comment type="caution">
    <text evidence="1">The sequence shown here is derived from an EMBL/GenBank/DDBJ whole genome shotgun (WGS) entry which is preliminary data.</text>
</comment>
<accession>A0AAV4QHW8</accession>
<protein>
    <submittedName>
        <fullName evidence="1">Uncharacterized protein</fullName>
    </submittedName>
</protein>
<gene>
    <name evidence="1" type="ORF">CEXT_694661</name>
</gene>
<reference evidence="1 2" key="1">
    <citation type="submission" date="2021-06" db="EMBL/GenBank/DDBJ databases">
        <title>Caerostris extrusa draft genome.</title>
        <authorList>
            <person name="Kono N."/>
            <person name="Arakawa K."/>
        </authorList>
    </citation>
    <scope>NUCLEOTIDE SEQUENCE [LARGE SCALE GENOMIC DNA]</scope>
</reference>
<dbReference type="Proteomes" id="UP001054945">
    <property type="component" value="Unassembled WGS sequence"/>
</dbReference>
<dbReference type="AlphaFoldDB" id="A0AAV4QHW8"/>
<keyword evidence="2" id="KW-1185">Reference proteome</keyword>
<sequence length="104" mass="11761">MLLANRVEDITQKNSFGSCPPMCDDFDNAAFSSNPCAGHVEPREAMRTDAFKNCGKGPSDCRFKKHPWSYDRYCSLIPRYGPANDFDPSVHSWNCAGEHRHSFD</sequence>